<dbReference type="Pfam" id="PF01814">
    <property type="entry name" value="Hemerythrin"/>
    <property type="match status" value="1"/>
</dbReference>
<dbReference type="InterPro" id="IPR043128">
    <property type="entry name" value="Rev_trsase/Diguanyl_cyclase"/>
</dbReference>
<accession>A0A7J4ZMK1</accession>
<protein>
    <recommendedName>
        <fullName evidence="2">diguanylate cyclase</fullName>
        <ecNumber evidence="2">2.7.7.65</ecNumber>
    </recommendedName>
</protein>
<feature type="coiled-coil region" evidence="6">
    <location>
        <begin position="254"/>
        <end position="288"/>
    </location>
</feature>
<keyword evidence="6" id="KW-0175">Coiled coil</keyword>
<dbReference type="InterPro" id="IPR029787">
    <property type="entry name" value="Nucleotide_cyclase"/>
</dbReference>
<keyword evidence="7" id="KW-0812">Transmembrane</keyword>
<keyword evidence="4" id="KW-0408">Iron</keyword>
<evidence type="ECO:0000256" key="3">
    <source>
        <dbReference type="ARBA" id="ARBA00022723"/>
    </source>
</evidence>
<dbReference type="Pfam" id="PF11845">
    <property type="entry name" value="Tll0287-like"/>
    <property type="match status" value="1"/>
</dbReference>
<evidence type="ECO:0000256" key="1">
    <source>
        <dbReference type="ARBA" id="ARBA00010587"/>
    </source>
</evidence>
<dbReference type="InterPro" id="IPR021796">
    <property type="entry name" value="Tll0287-like_dom"/>
</dbReference>
<proteinExistence type="inferred from homology"/>
<dbReference type="Gene3D" id="1.20.120.50">
    <property type="entry name" value="Hemerythrin-like"/>
    <property type="match status" value="1"/>
</dbReference>
<dbReference type="NCBIfam" id="TIGR02481">
    <property type="entry name" value="hemeryth_dom"/>
    <property type="match status" value="1"/>
</dbReference>
<evidence type="ECO:0000313" key="9">
    <source>
        <dbReference type="EMBL" id="KAB0663965.1"/>
    </source>
</evidence>
<dbReference type="CDD" id="cd01949">
    <property type="entry name" value="GGDEF"/>
    <property type="match status" value="1"/>
</dbReference>
<comment type="similarity">
    <text evidence="1">Belongs to the hemerythrin family.</text>
</comment>
<dbReference type="Gene3D" id="3.30.450.290">
    <property type="match status" value="1"/>
</dbReference>
<keyword evidence="7" id="KW-0472">Membrane</keyword>
<comment type="caution">
    <text evidence="9">The sequence shown here is derived from an EMBL/GenBank/DDBJ whole genome shotgun (WGS) entry which is preliminary data.</text>
</comment>
<keyword evidence="3" id="KW-0479">Metal-binding</keyword>
<dbReference type="Gene3D" id="3.30.70.270">
    <property type="match status" value="1"/>
</dbReference>
<evidence type="ECO:0000256" key="7">
    <source>
        <dbReference type="SAM" id="Phobius"/>
    </source>
</evidence>
<organism evidence="9 10">
    <name type="scientific">Oryzomonas japonica</name>
    <dbReference type="NCBI Taxonomy" id="2603858"/>
    <lineage>
        <taxon>Bacteria</taxon>
        <taxon>Pseudomonadati</taxon>
        <taxon>Thermodesulfobacteriota</taxon>
        <taxon>Desulfuromonadia</taxon>
        <taxon>Geobacterales</taxon>
        <taxon>Geobacteraceae</taxon>
        <taxon>Oryzomonas</taxon>
    </lineage>
</organism>
<dbReference type="InterPro" id="IPR035938">
    <property type="entry name" value="Hemerythrin-like_sf"/>
</dbReference>
<dbReference type="EMBL" id="VZQZ01000010">
    <property type="protein sequence ID" value="KAB0663965.1"/>
    <property type="molecule type" value="Genomic_DNA"/>
</dbReference>
<dbReference type="SUPFAM" id="SSF47188">
    <property type="entry name" value="Hemerythrin-like"/>
    <property type="match status" value="1"/>
</dbReference>
<dbReference type="InterPro" id="IPR012827">
    <property type="entry name" value="Hemerythrin_metal-bd"/>
</dbReference>
<dbReference type="AlphaFoldDB" id="A0A7J4ZMK1"/>
<dbReference type="GO" id="GO:1902201">
    <property type="term" value="P:negative regulation of bacterial-type flagellum-dependent cell motility"/>
    <property type="evidence" value="ECO:0007669"/>
    <property type="project" value="TreeGrafter"/>
</dbReference>
<dbReference type="PROSITE" id="PS00550">
    <property type="entry name" value="HEMERYTHRINS"/>
    <property type="match status" value="1"/>
</dbReference>
<evidence type="ECO:0000256" key="6">
    <source>
        <dbReference type="SAM" id="Coils"/>
    </source>
</evidence>
<dbReference type="InterPro" id="IPR012312">
    <property type="entry name" value="Hemerythrin-like"/>
</dbReference>
<evidence type="ECO:0000256" key="2">
    <source>
        <dbReference type="ARBA" id="ARBA00012528"/>
    </source>
</evidence>
<dbReference type="PROSITE" id="PS50887">
    <property type="entry name" value="GGDEF"/>
    <property type="match status" value="1"/>
</dbReference>
<dbReference type="FunFam" id="3.30.70.270:FF:000001">
    <property type="entry name" value="Diguanylate cyclase domain protein"/>
    <property type="match status" value="1"/>
</dbReference>
<sequence>MGDSATQRKQSGNYVKSVRRYALIAALIWTAVIAGSFAWYYRLSEQQLLAVSKSKAVIAFERDVLYRQWVSKQGGIYAPVTPAMQPNPLLSHVPERDIATPSGKPLTLVNATYLVRKVFELNGTNEAGGYGHLASLNPLNPANHPDPWEEKALRSFERGVKEVSEIQTINGRAYMRLMRAAVTEKNCLHCHGHQGYHVGDIRGGMGVTVPISDIVEANRPQVIGGMLGHGLAWILGLGALWFGSRKLTLSVAALQHSEKSLQLQTEQLERLSAELVTKNWQLEALTLQDALTDLANRRCFDETLDTEWARAVRTGQQLALLLFDVDYFKEYNDRYGHQAGDECLRSIARILQTGARRVSDLAARYGGEEFVIIAADTDAASALYLAETMRKRVEALAIPHEQTPLGHVSISVGVAVMTPDERLEAAKLLRTADEALYRAKDGGRNRVELIAPPSVRTFPQRGGRTAEEPPVIQITWKQSYACGEPTIDEDHRKLFRLANTLFTRALLRDKDPELFNAAFDELLAHVSTHFSQEEEILRRHGYEDVDEHAEQHRLLVEHAVRLRRQADETGLSAGELIDFLVNEVVIGHMMRSDWLFYRLFATPAHGAA</sequence>
<dbReference type="NCBIfam" id="TIGR00254">
    <property type="entry name" value="GGDEF"/>
    <property type="match status" value="1"/>
</dbReference>
<dbReference type="SUPFAM" id="SSF55073">
    <property type="entry name" value="Nucleotide cyclase"/>
    <property type="match status" value="1"/>
</dbReference>
<dbReference type="GO" id="GO:0005886">
    <property type="term" value="C:plasma membrane"/>
    <property type="evidence" value="ECO:0007669"/>
    <property type="project" value="TreeGrafter"/>
</dbReference>
<feature type="domain" description="GGDEF" evidence="8">
    <location>
        <begin position="316"/>
        <end position="452"/>
    </location>
</feature>
<reference evidence="9 10" key="1">
    <citation type="submission" date="2019-09" db="EMBL/GenBank/DDBJ databases">
        <title>Geobacter sp. Red96, a novel strain isolated from paddy soil.</title>
        <authorList>
            <person name="Xu Z."/>
            <person name="Masuda Y."/>
            <person name="Itoh H."/>
            <person name="Senoo K."/>
        </authorList>
    </citation>
    <scope>NUCLEOTIDE SEQUENCE [LARGE SCALE GENOMIC DNA]</scope>
    <source>
        <strain evidence="9 10">Red96</strain>
    </source>
</reference>
<gene>
    <name evidence="9" type="ORF">F6V25_14210</name>
</gene>
<dbReference type="EC" id="2.7.7.65" evidence="2"/>
<dbReference type="SMART" id="SM00267">
    <property type="entry name" value="GGDEF"/>
    <property type="match status" value="1"/>
</dbReference>
<keyword evidence="10" id="KW-1185">Reference proteome</keyword>
<dbReference type="GO" id="GO:0043709">
    <property type="term" value="P:cell adhesion involved in single-species biofilm formation"/>
    <property type="evidence" value="ECO:0007669"/>
    <property type="project" value="TreeGrafter"/>
</dbReference>
<evidence type="ECO:0000313" key="10">
    <source>
        <dbReference type="Proteomes" id="UP000420562"/>
    </source>
</evidence>
<dbReference type="PANTHER" id="PTHR45138">
    <property type="entry name" value="REGULATORY COMPONENTS OF SENSORY TRANSDUCTION SYSTEM"/>
    <property type="match status" value="1"/>
</dbReference>
<evidence type="ECO:0000256" key="5">
    <source>
        <dbReference type="ARBA" id="ARBA00034247"/>
    </source>
</evidence>
<dbReference type="GO" id="GO:0046872">
    <property type="term" value="F:metal ion binding"/>
    <property type="evidence" value="ECO:0007669"/>
    <property type="project" value="UniProtKB-KW"/>
</dbReference>
<evidence type="ECO:0000259" key="8">
    <source>
        <dbReference type="PROSITE" id="PS50887"/>
    </source>
</evidence>
<dbReference type="InterPro" id="IPR016131">
    <property type="entry name" value="Haemerythrin_Fe_BS"/>
</dbReference>
<evidence type="ECO:0000256" key="4">
    <source>
        <dbReference type="ARBA" id="ARBA00023004"/>
    </source>
</evidence>
<dbReference type="PANTHER" id="PTHR45138:SF9">
    <property type="entry name" value="DIGUANYLATE CYCLASE DGCM-RELATED"/>
    <property type="match status" value="1"/>
</dbReference>
<feature type="transmembrane region" description="Helical" evidence="7">
    <location>
        <begin position="21"/>
        <end position="41"/>
    </location>
</feature>
<dbReference type="InterPro" id="IPR050469">
    <property type="entry name" value="Diguanylate_Cyclase"/>
</dbReference>
<dbReference type="GO" id="GO:0052621">
    <property type="term" value="F:diguanylate cyclase activity"/>
    <property type="evidence" value="ECO:0007669"/>
    <property type="project" value="UniProtKB-EC"/>
</dbReference>
<comment type="catalytic activity">
    <reaction evidence="5">
        <text>2 GTP = 3',3'-c-di-GMP + 2 diphosphate</text>
        <dbReference type="Rhea" id="RHEA:24898"/>
        <dbReference type="ChEBI" id="CHEBI:33019"/>
        <dbReference type="ChEBI" id="CHEBI:37565"/>
        <dbReference type="ChEBI" id="CHEBI:58805"/>
        <dbReference type="EC" id="2.7.7.65"/>
    </reaction>
</comment>
<dbReference type="RefSeq" id="WP_151129259.1">
    <property type="nucleotide sequence ID" value="NZ_VZQZ01000010.1"/>
</dbReference>
<name>A0A7J4ZMK1_9BACT</name>
<keyword evidence="7" id="KW-1133">Transmembrane helix</keyword>
<dbReference type="CDD" id="cd12107">
    <property type="entry name" value="Hemerythrin"/>
    <property type="match status" value="1"/>
</dbReference>
<dbReference type="Pfam" id="PF00990">
    <property type="entry name" value="GGDEF"/>
    <property type="match status" value="1"/>
</dbReference>
<dbReference type="Proteomes" id="UP000420562">
    <property type="component" value="Unassembled WGS sequence"/>
</dbReference>
<dbReference type="InterPro" id="IPR000160">
    <property type="entry name" value="GGDEF_dom"/>
</dbReference>